<dbReference type="GO" id="GO:0006526">
    <property type="term" value="P:L-arginine biosynthetic process"/>
    <property type="evidence" value="ECO:0007669"/>
    <property type="project" value="UniProtKB-KW"/>
</dbReference>
<dbReference type="Gene3D" id="3.30.360.10">
    <property type="entry name" value="Dihydrodipicolinate Reductase, domain 2"/>
    <property type="match status" value="1"/>
</dbReference>
<evidence type="ECO:0000256" key="7">
    <source>
        <dbReference type="ARBA" id="ARBA00050557"/>
    </source>
</evidence>
<dbReference type="SUPFAM" id="SSF51735">
    <property type="entry name" value="NAD(P)-binding Rossmann-fold domains"/>
    <property type="match status" value="1"/>
</dbReference>
<name>A0A6J6ENT5_9ZZZZ</name>
<dbReference type="PANTHER" id="PTHR32338:SF10">
    <property type="entry name" value="N-ACETYL-GAMMA-GLUTAMYL-PHOSPHATE REDUCTASE, CHLOROPLASTIC-RELATED"/>
    <property type="match status" value="1"/>
</dbReference>
<dbReference type="InterPro" id="IPR036291">
    <property type="entry name" value="NAD(P)-bd_dom_sf"/>
</dbReference>
<comment type="catalytic activity">
    <reaction evidence="7">
        <text>N-acetyl-L-glutamate 5-semialdehyde + phosphate + NADP(+) = N-acetyl-L-glutamyl 5-phosphate + NADPH + H(+)</text>
        <dbReference type="Rhea" id="RHEA:21588"/>
        <dbReference type="ChEBI" id="CHEBI:15378"/>
        <dbReference type="ChEBI" id="CHEBI:29123"/>
        <dbReference type="ChEBI" id="CHEBI:43474"/>
        <dbReference type="ChEBI" id="CHEBI:57783"/>
        <dbReference type="ChEBI" id="CHEBI:57936"/>
        <dbReference type="ChEBI" id="CHEBI:58349"/>
        <dbReference type="EC" id="1.2.1.38"/>
    </reaction>
</comment>
<dbReference type="SMART" id="SM00859">
    <property type="entry name" value="Semialdhyde_dh"/>
    <property type="match status" value="1"/>
</dbReference>
<gene>
    <name evidence="9" type="ORF">UFOPK1740_00712</name>
</gene>
<dbReference type="Pfam" id="PF01118">
    <property type="entry name" value="Semialdhyde_dh"/>
    <property type="match status" value="1"/>
</dbReference>
<proteinExistence type="inferred from homology"/>
<evidence type="ECO:0000256" key="5">
    <source>
        <dbReference type="ARBA" id="ARBA00022857"/>
    </source>
</evidence>
<dbReference type="EC" id="1.2.1.38" evidence="2"/>
<dbReference type="AlphaFoldDB" id="A0A6J6ENT5"/>
<keyword evidence="6" id="KW-0560">Oxidoreductase</keyword>
<evidence type="ECO:0000256" key="2">
    <source>
        <dbReference type="ARBA" id="ARBA00013072"/>
    </source>
</evidence>
<dbReference type="Gene3D" id="3.40.50.720">
    <property type="entry name" value="NAD(P)-binding Rossmann-like Domain"/>
    <property type="match status" value="1"/>
</dbReference>
<dbReference type="NCBIfam" id="TIGR01850">
    <property type="entry name" value="argC"/>
    <property type="match status" value="1"/>
</dbReference>
<dbReference type="CDD" id="cd24148">
    <property type="entry name" value="AGPR_1_actinobacAGPR_like"/>
    <property type="match status" value="1"/>
</dbReference>
<dbReference type="Pfam" id="PF22698">
    <property type="entry name" value="Semialdhyde_dhC_1"/>
    <property type="match status" value="1"/>
</dbReference>
<dbReference type="InterPro" id="IPR023013">
    <property type="entry name" value="AGPR_AS"/>
</dbReference>
<dbReference type="PROSITE" id="PS01224">
    <property type="entry name" value="ARGC"/>
    <property type="match status" value="1"/>
</dbReference>
<evidence type="ECO:0000259" key="8">
    <source>
        <dbReference type="SMART" id="SM00859"/>
    </source>
</evidence>
<dbReference type="CDD" id="cd23934">
    <property type="entry name" value="AGPR_1_C"/>
    <property type="match status" value="1"/>
</dbReference>
<dbReference type="SUPFAM" id="SSF55347">
    <property type="entry name" value="Glyceraldehyde-3-phosphate dehydrogenase-like, C-terminal domain"/>
    <property type="match status" value="1"/>
</dbReference>
<dbReference type="InterPro" id="IPR000706">
    <property type="entry name" value="AGPR_type-1"/>
</dbReference>
<comment type="pathway">
    <text evidence="1">Amino-acid biosynthesis; L-arginine biosynthesis; N(2)-acetyl-L-ornithine from L-glutamate: step 3/4.</text>
</comment>
<dbReference type="InterPro" id="IPR000534">
    <property type="entry name" value="Semialdehyde_DH_NAD-bd"/>
</dbReference>
<keyword evidence="4" id="KW-0028">Amino-acid biosynthesis</keyword>
<dbReference type="PANTHER" id="PTHR32338">
    <property type="entry name" value="N-ACETYL-GAMMA-GLUTAMYL-PHOSPHATE REDUCTASE, CHLOROPLASTIC-RELATED-RELATED"/>
    <property type="match status" value="1"/>
</dbReference>
<evidence type="ECO:0000256" key="1">
    <source>
        <dbReference type="ARBA" id="ARBA00004862"/>
    </source>
</evidence>
<dbReference type="InterPro" id="IPR050085">
    <property type="entry name" value="AGPR"/>
</dbReference>
<dbReference type="EMBL" id="CAEZTU010000026">
    <property type="protein sequence ID" value="CAB4578261.1"/>
    <property type="molecule type" value="Genomic_DNA"/>
</dbReference>
<dbReference type="InterPro" id="IPR058924">
    <property type="entry name" value="AGPR_dimerisation_dom"/>
</dbReference>
<dbReference type="HAMAP" id="MF_00150">
    <property type="entry name" value="ArgC_type1"/>
    <property type="match status" value="1"/>
</dbReference>
<keyword evidence="3" id="KW-0055">Arginine biosynthesis</keyword>
<dbReference type="FunFam" id="3.30.360.10:FF:000014">
    <property type="entry name" value="N-acetyl-gamma-glutamyl-phosphate reductase"/>
    <property type="match status" value="1"/>
</dbReference>
<reference evidence="9" key="1">
    <citation type="submission" date="2020-05" db="EMBL/GenBank/DDBJ databases">
        <authorList>
            <person name="Chiriac C."/>
            <person name="Salcher M."/>
            <person name="Ghai R."/>
            <person name="Kavagutti S V."/>
        </authorList>
    </citation>
    <scope>NUCLEOTIDE SEQUENCE</scope>
</reference>
<evidence type="ECO:0000256" key="4">
    <source>
        <dbReference type="ARBA" id="ARBA00022605"/>
    </source>
</evidence>
<dbReference type="GO" id="GO:0003942">
    <property type="term" value="F:N-acetyl-gamma-glutamyl-phosphate reductase activity"/>
    <property type="evidence" value="ECO:0007669"/>
    <property type="project" value="UniProtKB-EC"/>
</dbReference>
<feature type="domain" description="Semialdehyde dehydrogenase NAD-binding" evidence="8">
    <location>
        <begin position="2"/>
        <end position="134"/>
    </location>
</feature>
<organism evidence="9">
    <name type="scientific">freshwater metagenome</name>
    <dbReference type="NCBI Taxonomy" id="449393"/>
    <lineage>
        <taxon>unclassified sequences</taxon>
        <taxon>metagenomes</taxon>
        <taxon>ecological metagenomes</taxon>
    </lineage>
</organism>
<dbReference type="GO" id="GO:0070401">
    <property type="term" value="F:NADP+ binding"/>
    <property type="evidence" value="ECO:0007669"/>
    <property type="project" value="InterPro"/>
</dbReference>
<evidence type="ECO:0000313" key="9">
    <source>
        <dbReference type="EMBL" id="CAB4578261.1"/>
    </source>
</evidence>
<sequence length="335" mass="36270">METVVIGASGYAGGELLRLIDSHPKLNFKSAIAHSKANTAIVLEHPFLIGKYDQNFEEFNAQNIQATDLVFIALPHGESAGLVSQLKPGTKIVDLGSDFRLKDSDQWSKYYTGEYAGSWTYGLPEIEGNKEKISNSNQVANPGCYATAIALAFAPLIKHDVIDLNYLTVVAASGTTGAGKKPQQSILASEVMGSLSNYKLNGSHQHIPEIEQTLTQINNKEVVLSFNPILAPMPRGILANCISKIKNGISKNEIVDMFNKYYKGQPFVQVKQDANLQTSSVLNTNNCLLQISVDENTNQITVVSVIDNLIKGASGQAIQNANLMCGWDQALGLAD</sequence>
<evidence type="ECO:0000256" key="3">
    <source>
        <dbReference type="ARBA" id="ARBA00022571"/>
    </source>
</evidence>
<keyword evidence="5" id="KW-0521">NADP</keyword>
<dbReference type="GO" id="GO:0051287">
    <property type="term" value="F:NAD binding"/>
    <property type="evidence" value="ECO:0007669"/>
    <property type="project" value="InterPro"/>
</dbReference>
<protein>
    <recommendedName>
        <fullName evidence="2">N-acetyl-gamma-glutamyl-phosphate reductase</fullName>
        <ecNumber evidence="2">1.2.1.38</ecNumber>
    </recommendedName>
</protein>
<accession>A0A6J6ENT5</accession>
<evidence type="ECO:0000256" key="6">
    <source>
        <dbReference type="ARBA" id="ARBA00023002"/>
    </source>
</evidence>